<dbReference type="EMBL" id="UOFN01000035">
    <property type="protein sequence ID" value="VAW74470.1"/>
    <property type="molecule type" value="Genomic_DNA"/>
</dbReference>
<protein>
    <recommendedName>
        <fullName evidence="1">Prolyl 4-hydroxylase alpha subunit Fe(2+) 2OG dioxygenase domain-containing protein</fullName>
    </recommendedName>
</protein>
<dbReference type="InterPro" id="IPR011051">
    <property type="entry name" value="RmlC_Cupin_sf"/>
</dbReference>
<organism evidence="2">
    <name type="scientific">hydrothermal vent metagenome</name>
    <dbReference type="NCBI Taxonomy" id="652676"/>
    <lineage>
        <taxon>unclassified sequences</taxon>
        <taxon>metagenomes</taxon>
        <taxon>ecological metagenomes</taxon>
    </lineage>
</organism>
<dbReference type="AlphaFoldDB" id="A0A3B0YCD4"/>
<feature type="domain" description="Prolyl 4-hydroxylase alpha subunit Fe(2+) 2OG dioxygenase" evidence="1">
    <location>
        <begin position="98"/>
        <end position="172"/>
    </location>
</feature>
<gene>
    <name evidence="2" type="ORF">MNBD_GAMMA15-2068</name>
</gene>
<dbReference type="Pfam" id="PF13640">
    <property type="entry name" value="2OG-FeII_Oxy_3"/>
    <property type="match status" value="1"/>
</dbReference>
<sequence length="176" mass="19731">MTDGQNFTINYRIVRMEGSERLNEAIRTQYQGLKDAGSAAITRSHYFEGRYENVYIPISVLTSIRPVLDTARREAGTFLKHDSLPDAGFWLNEMEPGHVTLAHRHDEDDELLSGVYYIHVAENSGDLVLEQGGATTRISPQAGMLVLFPPDVLHHVTENLSTETRLSIGMNFGVRD</sequence>
<name>A0A3B0YCD4_9ZZZZ</name>
<accession>A0A3B0YCD4</accession>
<dbReference type="InterPro" id="IPR044862">
    <property type="entry name" value="Pro_4_hyd_alph_FE2OG_OXY"/>
</dbReference>
<dbReference type="SUPFAM" id="SSF51182">
    <property type="entry name" value="RmlC-like cupins"/>
    <property type="match status" value="1"/>
</dbReference>
<evidence type="ECO:0000313" key="2">
    <source>
        <dbReference type="EMBL" id="VAW74470.1"/>
    </source>
</evidence>
<proteinExistence type="predicted"/>
<reference evidence="2" key="1">
    <citation type="submission" date="2018-06" db="EMBL/GenBank/DDBJ databases">
        <authorList>
            <person name="Zhirakovskaya E."/>
        </authorList>
    </citation>
    <scope>NUCLEOTIDE SEQUENCE</scope>
</reference>
<dbReference type="Gene3D" id="2.60.120.620">
    <property type="entry name" value="q2cbj1_9rhob like domain"/>
    <property type="match status" value="1"/>
</dbReference>
<evidence type="ECO:0000259" key="1">
    <source>
        <dbReference type="Pfam" id="PF13640"/>
    </source>
</evidence>